<reference evidence="3" key="1">
    <citation type="journal article" date="2020" name="bioRxiv">
        <title>A rank-normalized archaeal taxonomy based on genome phylogeny resolves widespread incomplete and uneven classifications.</title>
        <authorList>
            <person name="Rinke C."/>
            <person name="Chuvochina M."/>
            <person name="Mussig A.J."/>
            <person name="Chaumeil P.-A."/>
            <person name="Waite D.W."/>
            <person name="Whitman W.B."/>
            <person name="Parks D.H."/>
            <person name="Hugenholtz P."/>
        </authorList>
    </citation>
    <scope>NUCLEOTIDE SEQUENCE [LARGE SCALE GENOMIC DNA]</scope>
</reference>
<accession>A0A7J4KUA2</accession>
<feature type="domain" description="Ribbon-helix-helix protein CopG" evidence="1">
    <location>
        <begin position="5"/>
        <end position="40"/>
    </location>
</feature>
<dbReference type="InterPro" id="IPR010985">
    <property type="entry name" value="Ribbon_hlx_hlx"/>
</dbReference>
<gene>
    <name evidence="2" type="ORF">HA227_03400</name>
</gene>
<comment type="caution">
    <text evidence="2">The sequence shown here is derived from an EMBL/GenBank/DDBJ whole genome shotgun (WGS) entry which is preliminary data.</text>
</comment>
<protein>
    <submittedName>
        <fullName evidence="2">Ribbon-helix-helix protein, CopG family</fullName>
    </submittedName>
</protein>
<proteinExistence type="predicted"/>
<evidence type="ECO:0000313" key="3">
    <source>
        <dbReference type="Proteomes" id="UP000527315"/>
    </source>
</evidence>
<evidence type="ECO:0000313" key="2">
    <source>
        <dbReference type="EMBL" id="HIH33274.1"/>
    </source>
</evidence>
<sequence length="95" mass="10949">MAKMLSVQVEDSLAKTIDKAIKASGLYSSRSEFLKDAIRKNLFEVSMARESFREIHEGFEELRKLAKSRGYDGKMPTKAERKAIAREFVKKHNIR</sequence>
<dbReference type="CDD" id="cd22231">
    <property type="entry name" value="RHH_NikR_HicB-like"/>
    <property type="match status" value="1"/>
</dbReference>
<dbReference type="EMBL" id="DUFJ01000071">
    <property type="protein sequence ID" value="HIH33274.1"/>
    <property type="molecule type" value="Genomic_DNA"/>
</dbReference>
<dbReference type="InterPro" id="IPR002145">
    <property type="entry name" value="CopG"/>
</dbReference>
<dbReference type="Pfam" id="PF01402">
    <property type="entry name" value="RHH_1"/>
    <property type="match status" value="1"/>
</dbReference>
<dbReference type="Gene3D" id="1.10.1220.10">
    <property type="entry name" value="Met repressor-like"/>
    <property type="match status" value="1"/>
</dbReference>
<dbReference type="GO" id="GO:0006355">
    <property type="term" value="P:regulation of DNA-templated transcription"/>
    <property type="evidence" value="ECO:0007669"/>
    <property type="project" value="InterPro"/>
</dbReference>
<dbReference type="SUPFAM" id="SSF47598">
    <property type="entry name" value="Ribbon-helix-helix"/>
    <property type="match status" value="1"/>
</dbReference>
<organism evidence="2 3">
    <name type="scientific">Candidatus Iainarchaeum sp</name>
    <dbReference type="NCBI Taxonomy" id="3101447"/>
    <lineage>
        <taxon>Archaea</taxon>
        <taxon>Candidatus Iainarchaeota</taxon>
        <taxon>Candidatus Iainarchaeia</taxon>
        <taxon>Candidatus Iainarchaeales</taxon>
        <taxon>Candidatus Iainarchaeaceae</taxon>
        <taxon>Candidatus Iainarchaeum</taxon>
    </lineage>
</organism>
<dbReference type="InterPro" id="IPR013321">
    <property type="entry name" value="Arc_rbn_hlx_hlx"/>
</dbReference>
<evidence type="ECO:0000259" key="1">
    <source>
        <dbReference type="Pfam" id="PF01402"/>
    </source>
</evidence>
<name>A0A7J4KUA2_9ARCH</name>
<dbReference type="Proteomes" id="UP000527315">
    <property type="component" value="Unassembled WGS sequence"/>
</dbReference>
<dbReference type="AlphaFoldDB" id="A0A7J4KUA2"/>